<reference evidence="2" key="1">
    <citation type="journal article" date="2019" name="Int. J. Syst. Evol. Microbiol.">
        <title>The Global Catalogue of Microorganisms (GCM) 10K type strain sequencing project: providing services to taxonomists for standard genome sequencing and annotation.</title>
        <authorList>
            <consortium name="The Broad Institute Genomics Platform"/>
            <consortium name="The Broad Institute Genome Sequencing Center for Infectious Disease"/>
            <person name="Wu L."/>
            <person name="Ma J."/>
        </authorList>
    </citation>
    <scope>NUCLEOTIDE SEQUENCE [LARGE SCALE GENOMIC DNA]</scope>
    <source>
        <strain evidence="2">CCUG 36956</strain>
    </source>
</reference>
<organism evidence="1 2">
    <name type="scientific">Herminiimonas aquatilis</name>
    <dbReference type="NCBI Taxonomy" id="345342"/>
    <lineage>
        <taxon>Bacteria</taxon>
        <taxon>Pseudomonadati</taxon>
        <taxon>Pseudomonadota</taxon>
        <taxon>Betaproteobacteria</taxon>
        <taxon>Burkholderiales</taxon>
        <taxon>Oxalobacteraceae</taxon>
        <taxon>Herminiimonas</taxon>
    </lineage>
</organism>
<dbReference type="InterPro" id="IPR029063">
    <property type="entry name" value="SAM-dependent_MTases_sf"/>
</dbReference>
<evidence type="ECO:0000313" key="2">
    <source>
        <dbReference type="Proteomes" id="UP001596379"/>
    </source>
</evidence>
<dbReference type="Pfam" id="PF06080">
    <property type="entry name" value="DUF938"/>
    <property type="match status" value="1"/>
</dbReference>
<dbReference type="SUPFAM" id="SSF53335">
    <property type="entry name" value="S-adenosyl-L-methionine-dependent methyltransferases"/>
    <property type="match status" value="1"/>
</dbReference>
<dbReference type="RefSeq" id="WP_382232466.1">
    <property type="nucleotide sequence ID" value="NZ_JBHTCC010000001.1"/>
</dbReference>
<keyword evidence="2" id="KW-1185">Reference proteome</keyword>
<gene>
    <name evidence="1" type="ORF">ACFQO0_02510</name>
</gene>
<dbReference type="EMBL" id="JBHTCC010000001">
    <property type="protein sequence ID" value="MFC7297303.1"/>
    <property type="molecule type" value="Genomic_DNA"/>
</dbReference>
<dbReference type="Gene3D" id="3.40.50.150">
    <property type="entry name" value="Vaccinia Virus protein VP39"/>
    <property type="match status" value="1"/>
</dbReference>
<sequence>MNFSANKQFSSACERNREPILATLRKVFSDRKHVLEIGSGTGQHAVFFGAALSQLIWQTGDLPQSHPSIQAWLQEAELTNVLSPIVVDMSKVDWETDLLDKGIDAVFTANTCHIMAWSEVERMFAGASRILPAGGKLCVYGPFNYNGQFTSPGNAQFDASLRAQAAHMGIRDIEAMQQLAGRHGFVMQADHALPANNRLLAWQRN</sequence>
<dbReference type="PANTHER" id="PTHR20974:SF0">
    <property type="entry name" value="UPF0585 PROTEIN CG18661"/>
    <property type="match status" value="1"/>
</dbReference>
<proteinExistence type="predicted"/>
<accession>A0ABW2J2E2</accession>
<name>A0ABW2J2E2_9BURK</name>
<dbReference type="InterPro" id="IPR010342">
    <property type="entry name" value="DUF938"/>
</dbReference>
<protein>
    <submittedName>
        <fullName evidence="1">DUF938 domain-containing protein</fullName>
    </submittedName>
</protein>
<dbReference type="PANTHER" id="PTHR20974">
    <property type="entry name" value="UPF0585 PROTEIN CG18661"/>
    <property type="match status" value="1"/>
</dbReference>
<evidence type="ECO:0000313" key="1">
    <source>
        <dbReference type="EMBL" id="MFC7297303.1"/>
    </source>
</evidence>
<comment type="caution">
    <text evidence="1">The sequence shown here is derived from an EMBL/GenBank/DDBJ whole genome shotgun (WGS) entry which is preliminary data.</text>
</comment>
<dbReference type="Proteomes" id="UP001596379">
    <property type="component" value="Unassembled WGS sequence"/>
</dbReference>